<accession>A0AAV4Y9Z5</accession>
<organism evidence="1 2">
    <name type="scientific">Caerostris extrusa</name>
    <name type="common">Bark spider</name>
    <name type="synonym">Caerostris bankana</name>
    <dbReference type="NCBI Taxonomy" id="172846"/>
    <lineage>
        <taxon>Eukaryota</taxon>
        <taxon>Metazoa</taxon>
        <taxon>Ecdysozoa</taxon>
        <taxon>Arthropoda</taxon>
        <taxon>Chelicerata</taxon>
        <taxon>Arachnida</taxon>
        <taxon>Araneae</taxon>
        <taxon>Araneomorphae</taxon>
        <taxon>Entelegynae</taxon>
        <taxon>Araneoidea</taxon>
        <taxon>Araneidae</taxon>
        <taxon>Caerostris</taxon>
    </lineage>
</organism>
<name>A0AAV4Y9Z5_CAEEX</name>
<sequence>MIIPFHEKRNIKGHFPKSTVKRRSSQRTNCCSNQGINGNWNVEFYMGNIAYKSLSFSHRYTTNPLGTRKNRYKKARTARYECIPLGSKRSLGDWMGTMKLSSGIPRGDFRCVPSPNMESNK</sequence>
<dbReference type="Proteomes" id="UP001054945">
    <property type="component" value="Unassembled WGS sequence"/>
</dbReference>
<keyword evidence="2" id="KW-1185">Reference proteome</keyword>
<evidence type="ECO:0000313" key="2">
    <source>
        <dbReference type="Proteomes" id="UP001054945"/>
    </source>
</evidence>
<reference evidence="1 2" key="1">
    <citation type="submission" date="2021-06" db="EMBL/GenBank/DDBJ databases">
        <title>Caerostris extrusa draft genome.</title>
        <authorList>
            <person name="Kono N."/>
            <person name="Arakawa K."/>
        </authorList>
    </citation>
    <scope>NUCLEOTIDE SEQUENCE [LARGE SCALE GENOMIC DNA]</scope>
</reference>
<comment type="caution">
    <text evidence="1">The sequence shown here is derived from an EMBL/GenBank/DDBJ whole genome shotgun (WGS) entry which is preliminary data.</text>
</comment>
<dbReference type="AlphaFoldDB" id="A0AAV4Y9Z5"/>
<proteinExistence type="predicted"/>
<dbReference type="EMBL" id="BPLR01018929">
    <property type="protein sequence ID" value="GIZ03275.1"/>
    <property type="molecule type" value="Genomic_DNA"/>
</dbReference>
<evidence type="ECO:0000313" key="1">
    <source>
        <dbReference type="EMBL" id="GIZ03275.1"/>
    </source>
</evidence>
<protein>
    <submittedName>
        <fullName evidence="1">Uncharacterized protein</fullName>
    </submittedName>
</protein>
<gene>
    <name evidence="1" type="ORF">CEXT_585821</name>
</gene>